<evidence type="ECO:0000313" key="1">
    <source>
        <dbReference type="EMBL" id="KAJ9602574.1"/>
    </source>
</evidence>
<name>A0AA38WWS5_9EURO</name>
<sequence length="223" mass="25616">MASKTPPSSQPQVQVDISSVADCTPAELLRVLDEILKGIKLALPVFLKRHYADRNRDYAMWCKDDPLRAHRFGSTPEEWAIEGPTRFEEHVQKLRVETQSFIWDIIEWVIGIKKVVGAVEARYDVIAKESRQNREGMKTEGEPAETELERQLLLVRKEIELVQEYAQAFATCALRKTDQAVKLLQAEWYWLKGIESDENQRNRQCAGYGGSEIARQGWALTQQ</sequence>
<dbReference type="AlphaFoldDB" id="A0AA38WWS5"/>
<dbReference type="Proteomes" id="UP001172673">
    <property type="component" value="Unassembled WGS sequence"/>
</dbReference>
<proteinExistence type="predicted"/>
<accession>A0AA38WWS5</accession>
<organism evidence="1 2">
    <name type="scientific">Cladophialophora chaetospira</name>
    <dbReference type="NCBI Taxonomy" id="386627"/>
    <lineage>
        <taxon>Eukaryota</taxon>
        <taxon>Fungi</taxon>
        <taxon>Dikarya</taxon>
        <taxon>Ascomycota</taxon>
        <taxon>Pezizomycotina</taxon>
        <taxon>Eurotiomycetes</taxon>
        <taxon>Chaetothyriomycetidae</taxon>
        <taxon>Chaetothyriales</taxon>
        <taxon>Herpotrichiellaceae</taxon>
        <taxon>Cladophialophora</taxon>
    </lineage>
</organism>
<evidence type="ECO:0000313" key="2">
    <source>
        <dbReference type="Proteomes" id="UP001172673"/>
    </source>
</evidence>
<comment type="caution">
    <text evidence="1">The sequence shown here is derived from an EMBL/GenBank/DDBJ whole genome shotgun (WGS) entry which is preliminary data.</text>
</comment>
<keyword evidence="2" id="KW-1185">Reference proteome</keyword>
<dbReference type="EMBL" id="JAPDRK010000025">
    <property type="protein sequence ID" value="KAJ9602574.1"/>
    <property type="molecule type" value="Genomic_DNA"/>
</dbReference>
<reference evidence="1" key="1">
    <citation type="submission" date="2022-10" db="EMBL/GenBank/DDBJ databases">
        <title>Culturing micro-colonial fungi from biological soil crusts in the Mojave desert and describing Neophaeococcomyces mojavensis, and introducing the new genera and species Taxawa tesnikishii.</title>
        <authorList>
            <person name="Kurbessoian T."/>
            <person name="Stajich J.E."/>
        </authorList>
    </citation>
    <scope>NUCLEOTIDE SEQUENCE</scope>
    <source>
        <strain evidence="1">TK_41</strain>
    </source>
</reference>
<gene>
    <name evidence="1" type="ORF">H2200_012767</name>
</gene>
<protein>
    <submittedName>
        <fullName evidence="1">Uncharacterized protein</fullName>
    </submittedName>
</protein>